<evidence type="ECO:0000256" key="1">
    <source>
        <dbReference type="ARBA" id="ARBA00006620"/>
    </source>
</evidence>
<keyword evidence="4" id="KW-0255">Endonuclease</keyword>
<evidence type="ECO:0000256" key="7">
    <source>
        <dbReference type="ARBA" id="ARBA00023016"/>
    </source>
</evidence>
<keyword evidence="7" id="KW-0346">Stress response</keyword>
<protein>
    <submittedName>
        <fullName evidence="8">Type II toxin-antitoxin system HicA family toxin</fullName>
    </submittedName>
</protein>
<keyword evidence="3" id="KW-0540">Nuclease</keyword>
<organism evidence="8 9">
    <name type="scientific">Oceanipulchritudo coccoides</name>
    <dbReference type="NCBI Taxonomy" id="2706888"/>
    <lineage>
        <taxon>Bacteria</taxon>
        <taxon>Pseudomonadati</taxon>
        <taxon>Verrucomicrobiota</taxon>
        <taxon>Opitutia</taxon>
        <taxon>Puniceicoccales</taxon>
        <taxon>Oceanipulchritudinaceae</taxon>
        <taxon>Oceanipulchritudo</taxon>
    </lineage>
</organism>
<evidence type="ECO:0000256" key="3">
    <source>
        <dbReference type="ARBA" id="ARBA00022722"/>
    </source>
</evidence>
<accession>A0A6B2LY53</accession>
<dbReference type="RefSeq" id="WP_163961233.1">
    <property type="nucleotide sequence ID" value="NZ_JAAGNX010000001.1"/>
</dbReference>
<evidence type="ECO:0000313" key="9">
    <source>
        <dbReference type="Proteomes" id="UP000478417"/>
    </source>
</evidence>
<evidence type="ECO:0000256" key="6">
    <source>
        <dbReference type="ARBA" id="ARBA00022884"/>
    </source>
</evidence>
<dbReference type="InterPro" id="IPR038570">
    <property type="entry name" value="HicA_sf"/>
</dbReference>
<dbReference type="EMBL" id="JAAGNX010000001">
    <property type="protein sequence ID" value="NDV60844.1"/>
    <property type="molecule type" value="Genomic_DNA"/>
</dbReference>
<comment type="caution">
    <text evidence="8">The sequence shown here is derived from an EMBL/GenBank/DDBJ whole genome shotgun (WGS) entry which is preliminary data.</text>
</comment>
<dbReference type="AlphaFoldDB" id="A0A6B2LY53"/>
<name>A0A6B2LY53_9BACT</name>
<keyword evidence="9" id="KW-1185">Reference proteome</keyword>
<gene>
    <name evidence="8" type="ORF">G0Q06_00090</name>
</gene>
<evidence type="ECO:0000256" key="5">
    <source>
        <dbReference type="ARBA" id="ARBA00022801"/>
    </source>
</evidence>
<keyword evidence="2" id="KW-1277">Toxin-antitoxin system</keyword>
<evidence type="ECO:0000256" key="2">
    <source>
        <dbReference type="ARBA" id="ARBA00022649"/>
    </source>
</evidence>
<dbReference type="GO" id="GO:0003729">
    <property type="term" value="F:mRNA binding"/>
    <property type="evidence" value="ECO:0007669"/>
    <property type="project" value="InterPro"/>
</dbReference>
<comment type="similarity">
    <text evidence="1">Belongs to the HicA mRNA interferase family.</text>
</comment>
<dbReference type="Proteomes" id="UP000478417">
    <property type="component" value="Unassembled WGS sequence"/>
</dbReference>
<keyword evidence="5" id="KW-0378">Hydrolase</keyword>
<dbReference type="GO" id="GO:0016787">
    <property type="term" value="F:hydrolase activity"/>
    <property type="evidence" value="ECO:0007669"/>
    <property type="project" value="UniProtKB-KW"/>
</dbReference>
<proteinExistence type="inferred from homology"/>
<dbReference type="Pfam" id="PF07927">
    <property type="entry name" value="HicA_toxin"/>
    <property type="match status" value="1"/>
</dbReference>
<evidence type="ECO:0000313" key="8">
    <source>
        <dbReference type="EMBL" id="NDV60844.1"/>
    </source>
</evidence>
<evidence type="ECO:0000256" key="4">
    <source>
        <dbReference type="ARBA" id="ARBA00022759"/>
    </source>
</evidence>
<reference evidence="8 9" key="1">
    <citation type="submission" date="2020-02" db="EMBL/GenBank/DDBJ databases">
        <title>Albibacoteraceae fam. nov., the first described family within the subdivision 4 Verrucomicrobia.</title>
        <authorList>
            <person name="Xi F."/>
        </authorList>
    </citation>
    <scope>NUCLEOTIDE SEQUENCE [LARGE SCALE GENOMIC DNA]</scope>
    <source>
        <strain evidence="8 9">CK1056</strain>
    </source>
</reference>
<dbReference type="GO" id="GO:0004519">
    <property type="term" value="F:endonuclease activity"/>
    <property type="evidence" value="ECO:0007669"/>
    <property type="project" value="UniProtKB-KW"/>
</dbReference>
<dbReference type="Gene3D" id="3.30.920.30">
    <property type="entry name" value="Hypothetical protein"/>
    <property type="match status" value="1"/>
</dbReference>
<sequence>MPKLPNISGQEVVKTFQKDGWVLARQKGSHMVLIKDGSMATLSVPDHKEVAKGTLRSLIRASGLTVEAFLKMTA</sequence>
<dbReference type="SUPFAM" id="SSF54786">
    <property type="entry name" value="YcfA/nrd intein domain"/>
    <property type="match status" value="1"/>
</dbReference>
<dbReference type="InterPro" id="IPR012933">
    <property type="entry name" value="HicA_mRNA_interferase"/>
</dbReference>
<keyword evidence="6" id="KW-0694">RNA-binding</keyword>